<dbReference type="GO" id="GO:0004930">
    <property type="term" value="F:G protein-coupled receptor activity"/>
    <property type="evidence" value="ECO:0007669"/>
    <property type="project" value="InterPro"/>
</dbReference>
<feature type="compositionally biased region" description="Basic and acidic residues" evidence="7">
    <location>
        <begin position="677"/>
        <end position="687"/>
    </location>
</feature>
<evidence type="ECO:0000256" key="4">
    <source>
        <dbReference type="ARBA" id="ARBA00023136"/>
    </source>
</evidence>
<feature type="transmembrane region" description="Helical" evidence="8">
    <location>
        <begin position="445"/>
        <end position="466"/>
    </location>
</feature>
<keyword evidence="5" id="KW-0675">Receptor</keyword>
<comment type="caution">
    <text evidence="10">The sequence shown here is derived from an EMBL/GenBank/DDBJ whole genome shotgun (WGS) entry which is preliminary data.</text>
</comment>
<dbReference type="SUPFAM" id="SSF53822">
    <property type="entry name" value="Periplasmic binding protein-like I"/>
    <property type="match status" value="1"/>
</dbReference>
<keyword evidence="3 8" id="KW-1133">Transmembrane helix</keyword>
<protein>
    <recommendedName>
        <fullName evidence="9">G-protein coupled receptors family 3 profile domain-containing protein</fullName>
    </recommendedName>
</protein>
<evidence type="ECO:0000256" key="7">
    <source>
        <dbReference type="SAM" id="MobiDB-lite"/>
    </source>
</evidence>
<keyword evidence="6" id="KW-0325">Glycoprotein</keyword>
<dbReference type="PANTHER" id="PTHR24060">
    <property type="entry name" value="METABOTROPIC GLUTAMATE RECEPTOR"/>
    <property type="match status" value="1"/>
</dbReference>
<feature type="transmembrane region" description="Helical" evidence="8">
    <location>
        <begin position="638"/>
        <end position="657"/>
    </location>
</feature>
<dbReference type="PROSITE" id="PS50259">
    <property type="entry name" value="G_PROTEIN_RECEP_F3_4"/>
    <property type="match status" value="1"/>
</dbReference>
<evidence type="ECO:0000256" key="6">
    <source>
        <dbReference type="ARBA" id="ARBA00023180"/>
    </source>
</evidence>
<gene>
    <name evidence="10" type="ORF">HK103_003070</name>
</gene>
<dbReference type="InterPro" id="IPR000337">
    <property type="entry name" value="GPCR_3"/>
</dbReference>
<dbReference type="Pfam" id="PF00003">
    <property type="entry name" value="7tm_3"/>
    <property type="match status" value="1"/>
</dbReference>
<name>A0AAD5Y059_9FUNG</name>
<feature type="region of interest" description="Disordered" evidence="7">
    <location>
        <begin position="668"/>
        <end position="687"/>
    </location>
</feature>
<dbReference type="PRINTS" id="PR01176">
    <property type="entry name" value="GABABRECEPTR"/>
</dbReference>
<dbReference type="InterPro" id="IPR028082">
    <property type="entry name" value="Peripla_BP_I"/>
</dbReference>
<dbReference type="InterPro" id="IPR050726">
    <property type="entry name" value="mGluR"/>
</dbReference>
<dbReference type="AlphaFoldDB" id="A0AAD5Y059"/>
<keyword evidence="11" id="KW-1185">Reference proteome</keyword>
<evidence type="ECO:0000313" key="11">
    <source>
        <dbReference type="Proteomes" id="UP001210925"/>
    </source>
</evidence>
<keyword evidence="4 8" id="KW-0472">Membrane</keyword>
<accession>A0AAD5Y059</accession>
<feature type="transmembrane region" description="Helical" evidence="8">
    <location>
        <begin position="478"/>
        <end position="496"/>
    </location>
</feature>
<organism evidence="10 11">
    <name type="scientific">Boothiomyces macroporosus</name>
    <dbReference type="NCBI Taxonomy" id="261099"/>
    <lineage>
        <taxon>Eukaryota</taxon>
        <taxon>Fungi</taxon>
        <taxon>Fungi incertae sedis</taxon>
        <taxon>Chytridiomycota</taxon>
        <taxon>Chytridiomycota incertae sedis</taxon>
        <taxon>Chytridiomycetes</taxon>
        <taxon>Rhizophydiales</taxon>
        <taxon>Terramycetaceae</taxon>
        <taxon>Boothiomyces</taxon>
    </lineage>
</organism>
<evidence type="ECO:0000256" key="8">
    <source>
        <dbReference type="SAM" id="Phobius"/>
    </source>
</evidence>
<evidence type="ECO:0000256" key="2">
    <source>
        <dbReference type="ARBA" id="ARBA00022692"/>
    </source>
</evidence>
<feature type="transmembrane region" description="Helical" evidence="8">
    <location>
        <begin position="598"/>
        <end position="618"/>
    </location>
</feature>
<evidence type="ECO:0000256" key="3">
    <source>
        <dbReference type="ARBA" id="ARBA00022989"/>
    </source>
</evidence>
<keyword evidence="2 8" id="KW-0812">Transmembrane</keyword>
<feature type="transmembrane region" description="Helical" evidence="8">
    <location>
        <begin position="508"/>
        <end position="533"/>
    </location>
</feature>
<dbReference type="EMBL" id="JADGKB010000216">
    <property type="protein sequence ID" value="KAJ3250883.1"/>
    <property type="molecule type" value="Genomic_DNA"/>
</dbReference>
<dbReference type="Gene3D" id="3.40.50.2300">
    <property type="match status" value="2"/>
</dbReference>
<dbReference type="Proteomes" id="UP001210925">
    <property type="component" value="Unassembled WGS sequence"/>
</dbReference>
<feature type="domain" description="G-protein coupled receptors family 3 profile" evidence="9">
    <location>
        <begin position="408"/>
        <end position="621"/>
    </location>
</feature>
<feature type="transmembrane region" description="Helical" evidence="8">
    <location>
        <begin position="408"/>
        <end position="433"/>
    </location>
</feature>
<dbReference type="GO" id="GO:0016020">
    <property type="term" value="C:membrane"/>
    <property type="evidence" value="ECO:0007669"/>
    <property type="project" value="UniProtKB-SubCell"/>
</dbReference>
<feature type="transmembrane region" description="Helical" evidence="8">
    <location>
        <begin position="566"/>
        <end position="586"/>
    </location>
</feature>
<dbReference type="InterPro" id="IPR017978">
    <property type="entry name" value="GPCR_3_C"/>
</dbReference>
<reference evidence="10" key="1">
    <citation type="submission" date="2020-05" db="EMBL/GenBank/DDBJ databases">
        <title>Phylogenomic resolution of chytrid fungi.</title>
        <authorList>
            <person name="Stajich J.E."/>
            <person name="Amses K."/>
            <person name="Simmons R."/>
            <person name="Seto K."/>
            <person name="Myers J."/>
            <person name="Bonds A."/>
            <person name="Quandt C.A."/>
            <person name="Barry K."/>
            <person name="Liu P."/>
            <person name="Grigoriev I."/>
            <person name="Longcore J.E."/>
            <person name="James T.Y."/>
        </authorList>
    </citation>
    <scope>NUCLEOTIDE SEQUENCE</scope>
    <source>
        <strain evidence="10">PLAUS21</strain>
    </source>
</reference>
<evidence type="ECO:0000256" key="1">
    <source>
        <dbReference type="ARBA" id="ARBA00004141"/>
    </source>
</evidence>
<evidence type="ECO:0000313" key="10">
    <source>
        <dbReference type="EMBL" id="KAJ3250883.1"/>
    </source>
</evidence>
<sequence length="810" mass="88626">MFYLDGTNDLADEIEGVFVRISQLNQNTSLIHPNATIVPTLLNNHGSKAQLIPQALDMALDGEIFIFGSGYSSMSIISSLILQNYQIPMCCGSSTNPTLGQKALYPNFFRTIPNDNAATLTMAQYLAFNGWHKIATINTDEDYGNGAISSFLNYASQYNITVLSRQLVETNVDANAANQIAQQIISAEARIIVYFGFAAEYEVIVQQATLAGCYGAGYFWIGTDGLQQMVPTTAYAGTSYLFPLERADGPVSDAFDAYWKANRLGVGNPGANVSSINSSGPFGYFHSSCVDLALLGFDALVKANGNNVTKLANGELNSQMQVPQSFNFPNHDTTTGRISLDQNGDRSGDYAIMNVQADASLVQVSKWSNGAEYQIQPYYYPGGASYKPADAIDPTTVADYLQTSGDGLGILAIILFLIGIIFSLATLIGTLIYRNHPMIRASDVFVGFAMQFCIFVAWFDLLTMVGKPTIATCTADSVILPLCFAVYYGLMFMKNYRLYMIFTNPTKYIFSTSATIGIGVAFAIPSSIIIAIWSAQDAPKPAALEVIKGVYAWTCSSTSLSYQSGMVGALATYSAVILLFNLLIAFKTRNVPSKYSETKVITIAIYNAVIIVLFAISILLTQGLGYRLKAGVKMIAEFYLLIFNLVSSFSLKISYCVQGNVVSLRSFGRSSNNKTGKSAESKTEDKIQKTKKSVAGTSVIVRKPGFFSESKPRSMISETQNIVSFCRLTKLTLEDEEATKRGDGEVWKRANLQDFHTDTITPTSRRYFLDNEVFEITYENAEDAKSWDSYFSGWASMHMSLSLAEGTKLK</sequence>
<evidence type="ECO:0000259" key="9">
    <source>
        <dbReference type="PROSITE" id="PS50259"/>
    </source>
</evidence>
<dbReference type="InterPro" id="IPR001828">
    <property type="entry name" value="ANF_lig-bd_rcpt"/>
</dbReference>
<dbReference type="Pfam" id="PF01094">
    <property type="entry name" value="ANF_receptor"/>
    <property type="match status" value="1"/>
</dbReference>
<dbReference type="PRINTS" id="PR00248">
    <property type="entry name" value="GPCRMGR"/>
</dbReference>
<evidence type="ECO:0000256" key="5">
    <source>
        <dbReference type="ARBA" id="ARBA00023170"/>
    </source>
</evidence>
<comment type="subcellular location">
    <subcellularLocation>
        <location evidence="1">Membrane</location>
        <topology evidence="1">Multi-pass membrane protein</topology>
    </subcellularLocation>
</comment>
<proteinExistence type="predicted"/>